<protein>
    <submittedName>
        <fullName evidence="3">Uncharacterized protein</fullName>
    </submittedName>
</protein>
<evidence type="ECO:0000256" key="1">
    <source>
        <dbReference type="SAM" id="MobiDB-lite"/>
    </source>
</evidence>
<feature type="compositionally biased region" description="Polar residues" evidence="1">
    <location>
        <begin position="95"/>
        <end position="104"/>
    </location>
</feature>
<proteinExistence type="predicted"/>
<accession>A0A9D2NAI8</accession>
<evidence type="ECO:0000256" key="2">
    <source>
        <dbReference type="SAM" id="Phobius"/>
    </source>
</evidence>
<feature type="region of interest" description="Disordered" evidence="1">
    <location>
        <begin position="34"/>
        <end position="104"/>
    </location>
</feature>
<dbReference type="PROSITE" id="PS51257">
    <property type="entry name" value="PROKAR_LIPOPROTEIN"/>
    <property type="match status" value="1"/>
</dbReference>
<evidence type="ECO:0000313" key="3">
    <source>
        <dbReference type="EMBL" id="HJC16178.1"/>
    </source>
</evidence>
<sequence>MREGKRKKKRPFVWMLWLMIFSVGIWGLTACSGKKEDEKPASAESKNASVTGDSGGEQETAQTSSETETVGESDRQQSDSGHDSVPETEEPDAAQQENPDAGNTVSIENYIVNGEWKKLKDVLNMQPTESGQFGETGEAFETGGFYITWTNDMTEDDGAFTMINSGNSSVNIYGVTVGDGIGTADSAFEENGWTALDDGRQYIAVLNGRNLAIDFDLDENQVITGWYLCNWPEGDFSENFEGLENQQINGVPAKVNVYEGEYRYDLARTGLPITEYYTVIVENVTEDSFDFTIYYVDDLAETRDVVFRTHTAVFEGDGTYAKYHGQEYELEFTFPDKRNTYPDAVDMQITGYEPVEGLTFCNNAIPGHEFS</sequence>
<name>A0A9D2NAI8_9FIRM</name>
<dbReference type="Proteomes" id="UP000823849">
    <property type="component" value="Unassembled WGS sequence"/>
</dbReference>
<evidence type="ECO:0000313" key="4">
    <source>
        <dbReference type="Proteomes" id="UP000823849"/>
    </source>
</evidence>
<feature type="compositionally biased region" description="Low complexity" evidence="1">
    <location>
        <begin position="57"/>
        <end position="68"/>
    </location>
</feature>
<gene>
    <name evidence="3" type="ORF">H9705_10260</name>
</gene>
<keyword evidence="2" id="KW-0812">Transmembrane</keyword>
<keyword evidence="2" id="KW-0472">Membrane</keyword>
<dbReference type="AlphaFoldDB" id="A0A9D2NAI8"/>
<reference evidence="3" key="2">
    <citation type="submission" date="2021-04" db="EMBL/GenBank/DDBJ databases">
        <authorList>
            <person name="Gilroy R."/>
        </authorList>
    </citation>
    <scope>NUCLEOTIDE SEQUENCE</scope>
    <source>
        <strain evidence="3">CHK185-5351</strain>
    </source>
</reference>
<feature type="compositionally biased region" description="Basic and acidic residues" evidence="1">
    <location>
        <begin position="72"/>
        <end position="85"/>
    </location>
</feature>
<reference evidence="3" key="1">
    <citation type="journal article" date="2021" name="PeerJ">
        <title>Extensive microbial diversity within the chicken gut microbiome revealed by metagenomics and culture.</title>
        <authorList>
            <person name="Gilroy R."/>
            <person name="Ravi A."/>
            <person name="Getino M."/>
            <person name="Pursley I."/>
            <person name="Horton D.L."/>
            <person name="Alikhan N.F."/>
            <person name="Baker D."/>
            <person name="Gharbi K."/>
            <person name="Hall N."/>
            <person name="Watson M."/>
            <person name="Adriaenssens E.M."/>
            <person name="Foster-Nyarko E."/>
            <person name="Jarju S."/>
            <person name="Secka A."/>
            <person name="Antonio M."/>
            <person name="Oren A."/>
            <person name="Chaudhuri R.R."/>
            <person name="La Ragione R."/>
            <person name="Hildebrand F."/>
            <person name="Pallen M.J."/>
        </authorList>
    </citation>
    <scope>NUCLEOTIDE SEQUENCE</scope>
    <source>
        <strain evidence="3">CHK185-5351</strain>
    </source>
</reference>
<comment type="caution">
    <text evidence="3">The sequence shown here is derived from an EMBL/GenBank/DDBJ whole genome shotgun (WGS) entry which is preliminary data.</text>
</comment>
<feature type="transmembrane region" description="Helical" evidence="2">
    <location>
        <begin position="12"/>
        <end position="29"/>
    </location>
</feature>
<keyword evidence="2" id="KW-1133">Transmembrane helix</keyword>
<organism evidence="3 4">
    <name type="scientific">Candidatus Fusicatenibacter intestinigallinarum</name>
    <dbReference type="NCBI Taxonomy" id="2838598"/>
    <lineage>
        <taxon>Bacteria</taxon>
        <taxon>Bacillati</taxon>
        <taxon>Bacillota</taxon>
        <taxon>Clostridia</taxon>
        <taxon>Lachnospirales</taxon>
        <taxon>Lachnospiraceae</taxon>
        <taxon>Fusicatenibacter</taxon>
    </lineage>
</organism>
<dbReference type="EMBL" id="DWWU01000041">
    <property type="protein sequence ID" value="HJC16178.1"/>
    <property type="molecule type" value="Genomic_DNA"/>
</dbReference>